<sequence length="420" mass="45356">MRVLITTPAVNSHLNNLVPIAWALRTAGHEVCVASQPNLTEAIKSTGLTAVAVGDSLAPPRGTAGTSGTPFGLGYDIAETDPETLSLEYVRGTLTAYTQAACEYLADRATLDDLVEFARAWRPDLVLWDAHHYAGPVLARAIDAAHARILPAPDHWGRMWQLYRDLANKEAADPAQDPMAGYLGARLRPFGGEFAEDMVFGQATIDPLPEWLHVPLPTDHRPMRHVPYNGPAVVPGWLRKEPKRPRVCLTLGQTRRSLGVQGTAGGEEISVAEVLEGLADLDAEVVATLRTDQIPPGTRIPDNLRLFDFVPLNELLPSCSAVVHYGGMGTVGAAVVHGVPQLGIPGNIWGETGVMRELQSRGAGLVGDPPTLVQQLRQLLETPSFAEAAARLRQEALAKPSPRELVPGLEELVIRHREAR</sequence>
<gene>
    <name evidence="7" type="ORF">RNC47_15755</name>
</gene>
<dbReference type="PANTHER" id="PTHR48050">
    <property type="entry name" value="STEROL 3-BETA-GLUCOSYLTRANSFERASE"/>
    <property type="match status" value="1"/>
</dbReference>
<protein>
    <submittedName>
        <fullName evidence="7">Activator-dependent family glycosyltransferase</fullName>
    </submittedName>
</protein>
<reference evidence="8" key="1">
    <citation type="submission" date="2023-07" db="EMBL/GenBank/DDBJ databases">
        <title>30 novel species of actinomycetes from the DSMZ collection.</title>
        <authorList>
            <person name="Nouioui I."/>
        </authorList>
    </citation>
    <scope>NUCLEOTIDE SEQUENCE [LARGE SCALE GENOMIC DNA]</scope>
    <source>
        <strain evidence="8">DSM 44918</strain>
    </source>
</reference>
<dbReference type="CDD" id="cd03784">
    <property type="entry name" value="GT1_Gtf-like"/>
    <property type="match status" value="1"/>
</dbReference>
<evidence type="ECO:0000259" key="5">
    <source>
        <dbReference type="Pfam" id="PF06722"/>
    </source>
</evidence>
<name>A0ABU2LQC1_9ACTN</name>
<dbReference type="InterPro" id="IPR010610">
    <property type="entry name" value="EryCIII-like_C"/>
</dbReference>
<evidence type="ECO:0000256" key="2">
    <source>
        <dbReference type="ARBA" id="ARBA00022676"/>
    </source>
</evidence>
<evidence type="ECO:0000313" key="7">
    <source>
        <dbReference type="EMBL" id="MDT0319794.1"/>
    </source>
</evidence>
<comment type="similarity">
    <text evidence="1">Belongs to the glycosyltransferase 28 family.</text>
</comment>
<keyword evidence="2" id="KW-0328">Glycosyltransferase</keyword>
<dbReference type="InterPro" id="IPR002213">
    <property type="entry name" value="UDP_glucos_trans"/>
</dbReference>
<dbReference type="Pfam" id="PF21036">
    <property type="entry name" value="EryCIII-like_N"/>
    <property type="match status" value="1"/>
</dbReference>
<dbReference type="PANTHER" id="PTHR48050:SF13">
    <property type="entry name" value="STEROL 3-BETA-GLUCOSYLTRANSFERASE UGT80A2"/>
    <property type="match status" value="1"/>
</dbReference>
<dbReference type="SUPFAM" id="SSF53756">
    <property type="entry name" value="UDP-Glycosyltransferase/glycogen phosphorylase"/>
    <property type="match status" value="1"/>
</dbReference>
<dbReference type="Proteomes" id="UP001183420">
    <property type="component" value="Unassembled WGS sequence"/>
</dbReference>
<accession>A0ABU2LQC1</accession>
<feature type="domain" description="Erythromycin biosynthesis protein CIII-like C-terminal" evidence="5">
    <location>
        <begin position="273"/>
        <end position="412"/>
    </location>
</feature>
<evidence type="ECO:0000256" key="1">
    <source>
        <dbReference type="ARBA" id="ARBA00006962"/>
    </source>
</evidence>
<proteinExistence type="inferred from homology"/>
<evidence type="ECO:0000259" key="6">
    <source>
        <dbReference type="Pfam" id="PF21036"/>
    </source>
</evidence>
<dbReference type="InterPro" id="IPR030953">
    <property type="entry name" value="Glycosyl_450act"/>
</dbReference>
<dbReference type="Gene3D" id="3.40.50.2000">
    <property type="entry name" value="Glycogen Phosphorylase B"/>
    <property type="match status" value="2"/>
</dbReference>
<dbReference type="EMBL" id="JAVREM010000017">
    <property type="protein sequence ID" value="MDT0319794.1"/>
    <property type="molecule type" value="Genomic_DNA"/>
</dbReference>
<dbReference type="RefSeq" id="WP_311599282.1">
    <property type="nucleotide sequence ID" value="NZ_JAVREM010000017.1"/>
</dbReference>
<evidence type="ECO:0000256" key="3">
    <source>
        <dbReference type="ARBA" id="ARBA00022679"/>
    </source>
</evidence>
<dbReference type="NCBIfam" id="TIGR04516">
    <property type="entry name" value="glycosyl_450act"/>
    <property type="match status" value="1"/>
</dbReference>
<keyword evidence="4" id="KW-0045">Antibiotic biosynthesis</keyword>
<dbReference type="InterPro" id="IPR050426">
    <property type="entry name" value="Glycosyltransferase_28"/>
</dbReference>
<evidence type="ECO:0000313" key="8">
    <source>
        <dbReference type="Proteomes" id="UP001183420"/>
    </source>
</evidence>
<organism evidence="7 8">
    <name type="scientific">Streptomyces millisiae</name>
    <dbReference type="NCBI Taxonomy" id="3075542"/>
    <lineage>
        <taxon>Bacteria</taxon>
        <taxon>Bacillati</taxon>
        <taxon>Actinomycetota</taxon>
        <taxon>Actinomycetes</taxon>
        <taxon>Kitasatosporales</taxon>
        <taxon>Streptomycetaceae</taxon>
        <taxon>Streptomyces</taxon>
    </lineage>
</organism>
<keyword evidence="3" id="KW-0808">Transferase</keyword>
<evidence type="ECO:0000256" key="4">
    <source>
        <dbReference type="ARBA" id="ARBA00023194"/>
    </source>
</evidence>
<comment type="caution">
    <text evidence="7">The sequence shown here is derived from an EMBL/GenBank/DDBJ whole genome shotgun (WGS) entry which is preliminary data.</text>
</comment>
<dbReference type="Pfam" id="PF06722">
    <property type="entry name" value="EryCIII-like_C"/>
    <property type="match status" value="1"/>
</dbReference>
<keyword evidence="8" id="KW-1185">Reference proteome</keyword>
<feature type="domain" description="Erythromycin biosynthesis protein CIII-like N-terminal" evidence="6">
    <location>
        <begin position="22"/>
        <end position="252"/>
    </location>
</feature>
<dbReference type="InterPro" id="IPR048284">
    <property type="entry name" value="EryCIII-like_N"/>
</dbReference>